<feature type="domain" description="Methyltransferase small" evidence="1">
    <location>
        <begin position="150"/>
        <end position="248"/>
    </location>
</feature>
<dbReference type="InterPro" id="IPR002052">
    <property type="entry name" value="DNA_methylase_N6_adenine_CS"/>
</dbReference>
<dbReference type="InParanoid" id="A0A2P6MN88"/>
<dbReference type="OrthoDB" id="10017101at2759"/>
<evidence type="ECO:0000259" key="1">
    <source>
        <dbReference type="Pfam" id="PF05175"/>
    </source>
</evidence>
<dbReference type="GO" id="GO:0032259">
    <property type="term" value="P:methylation"/>
    <property type="evidence" value="ECO:0007669"/>
    <property type="project" value="InterPro"/>
</dbReference>
<dbReference type="GO" id="GO:0005739">
    <property type="term" value="C:mitochondrion"/>
    <property type="evidence" value="ECO:0007669"/>
    <property type="project" value="TreeGrafter"/>
</dbReference>
<dbReference type="PROSITE" id="PS00092">
    <property type="entry name" value="N6_MTASE"/>
    <property type="match status" value="1"/>
</dbReference>
<dbReference type="InterPro" id="IPR029063">
    <property type="entry name" value="SAM-dependent_MTases_sf"/>
</dbReference>
<dbReference type="PANTHER" id="PTHR18895">
    <property type="entry name" value="HEMK METHYLTRANSFERASE"/>
    <property type="match status" value="1"/>
</dbReference>
<dbReference type="Gene3D" id="3.40.50.150">
    <property type="entry name" value="Vaccinia Virus protein VP39"/>
    <property type="match status" value="1"/>
</dbReference>
<organism evidence="2 3">
    <name type="scientific">Planoprotostelium fungivorum</name>
    <dbReference type="NCBI Taxonomy" id="1890364"/>
    <lineage>
        <taxon>Eukaryota</taxon>
        <taxon>Amoebozoa</taxon>
        <taxon>Evosea</taxon>
        <taxon>Variosea</taxon>
        <taxon>Cavosteliida</taxon>
        <taxon>Cavosteliaceae</taxon>
        <taxon>Planoprotostelium</taxon>
    </lineage>
</organism>
<dbReference type="GO" id="GO:0003676">
    <property type="term" value="F:nucleic acid binding"/>
    <property type="evidence" value="ECO:0007669"/>
    <property type="project" value="InterPro"/>
</dbReference>
<accession>A0A2P6MN88</accession>
<dbReference type="EMBL" id="MDYQ01000661">
    <property type="protein sequence ID" value="PRP73170.1"/>
    <property type="molecule type" value="Genomic_DNA"/>
</dbReference>
<name>A0A2P6MN88_9EUKA</name>
<dbReference type="Proteomes" id="UP000241769">
    <property type="component" value="Unassembled WGS sequence"/>
</dbReference>
<gene>
    <name evidence="2" type="ORF">PROFUN_03484</name>
</gene>
<reference evidence="2 3" key="1">
    <citation type="journal article" date="2018" name="Genome Biol. Evol.">
        <title>Multiple Roots of Fruiting Body Formation in Amoebozoa.</title>
        <authorList>
            <person name="Hillmann F."/>
            <person name="Forbes G."/>
            <person name="Novohradska S."/>
            <person name="Ferling I."/>
            <person name="Riege K."/>
            <person name="Groth M."/>
            <person name="Westermann M."/>
            <person name="Marz M."/>
            <person name="Spaller T."/>
            <person name="Winckler T."/>
            <person name="Schaap P."/>
            <person name="Glockner G."/>
        </authorList>
    </citation>
    <scope>NUCLEOTIDE SEQUENCE [LARGE SCALE GENOMIC DNA]</scope>
    <source>
        <strain evidence="2 3">Jena</strain>
    </source>
</reference>
<sequence>MACGFGILRVEVVEISLKGEGYHFRTITPNSHARILDRLSTRLAPEDPTERLRWFFGWNVGVGSSIAKNWLKSSTLKKMQSSSNKWKVERRSFKATQTFKSKIRFSTHGDLIWAHSSFPTTESDCIFFGPDTYRYFYFLQKVVDVYLSSCPSEEFKLIDIGAGSGAGGLFIAEEIRKKHATARTHVTLTDINPRALQFCRANAAVNYRGEKIDYQISDILKQVNESFDLILSNPPYMVDLEDSKSAASKEGQARMYRNGGGTLGIDLSLRIISEGAEKLKSGGLIALYTGIPILEMGIDPFLQAFTPLVSKGDMEVLKYEEIDPDVWGEELETRSYSNVERIAVMGLVLRKK</sequence>
<dbReference type="CDD" id="cd02440">
    <property type="entry name" value="AdoMet_MTases"/>
    <property type="match status" value="1"/>
</dbReference>
<keyword evidence="3" id="KW-1185">Reference proteome</keyword>
<evidence type="ECO:0000313" key="2">
    <source>
        <dbReference type="EMBL" id="PRP73170.1"/>
    </source>
</evidence>
<proteinExistence type="predicted"/>
<dbReference type="Pfam" id="PF05175">
    <property type="entry name" value="MTS"/>
    <property type="match status" value="1"/>
</dbReference>
<evidence type="ECO:0000313" key="3">
    <source>
        <dbReference type="Proteomes" id="UP000241769"/>
    </source>
</evidence>
<comment type="caution">
    <text evidence="2">The sequence shown here is derived from an EMBL/GenBank/DDBJ whole genome shotgun (WGS) entry which is preliminary data.</text>
</comment>
<protein>
    <recommendedName>
        <fullName evidence="1">Methyltransferase small domain-containing protein</fullName>
    </recommendedName>
</protein>
<dbReference type="GO" id="GO:0008757">
    <property type="term" value="F:S-adenosylmethionine-dependent methyltransferase activity"/>
    <property type="evidence" value="ECO:0007669"/>
    <property type="project" value="UniProtKB-ARBA"/>
</dbReference>
<dbReference type="PANTHER" id="PTHR18895:SF74">
    <property type="entry name" value="MTRF1L RELEASE FACTOR GLUTAMINE METHYLTRANSFERASE"/>
    <property type="match status" value="1"/>
</dbReference>
<dbReference type="AlphaFoldDB" id="A0A2P6MN88"/>
<dbReference type="SUPFAM" id="SSF53335">
    <property type="entry name" value="S-adenosyl-L-methionine-dependent methyltransferases"/>
    <property type="match status" value="1"/>
</dbReference>
<dbReference type="InterPro" id="IPR007848">
    <property type="entry name" value="Small_mtfrase_dom"/>
</dbReference>
<dbReference type="InterPro" id="IPR050320">
    <property type="entry name" value="N5-glutamine_MTase"/>
</dbReference>